<dbReference type="Proteomes" id="UP000615755">
    <property type="component" value="Unassembled WGS sequence"/>
</dbReference>
<name>A0ABR9EBJ7_9GAMM</name>
<reference evidence="1 2" key="1">
    <citation type="submission" date="2015-03" db="EMBL/GenBank/DDBJ databases">
        <title>Genome sequence of Pseudoalteromonas aurantia.</title>
        <authorList>
            <person name="Xie B.-B."/>
            <person name="Rong J.-C."/>
            <person name="Qin Q.-L."/>
            <person name="Zhang Y.-Z."/>
        </authorList>
    </citation>
    <scope>NUCLEOTIDE SEQUENCE [LARGE SCALE GENOMIC DNA]</scope>
    <source>
        <strain evidence="1 2">208</strain>
    </source>
</reference>
<gene>
    <name evidence="1" type="ORF">PAUR_a1913</name>
</gene>
<evidence type="ECO:0000313" key="2">
    <source>
        <dbReference type="Proteomes" id="UP000615755"/>
    </source>
</evidence>
<dbReference type="RefSeq" id="WP_192507631.1">
    <property type="nucleotide sequence ID" value="NZ_AQGV01000012.1"/>
</dbReference>
<protein>
    <submittedName>
        <fullName evidence="1">Uncharacterized protein</fullName>
    </submittedName>
</protein>
<organism evidence="1 2">
    <name type="scientific">Pseudoalteromonas aurantia 208</name>
    <dbReference type="NCBI Taxonomy" id="1314867"/>
    <lineage>
        <taxon>Bacteria</taxon>
        <taxon>Pseudomonadati</taxon>
        <taxon>Pseudomonadota</taxon>
        <taxon>Gammaproteobacteria</taxon>
        <taxon>Alteromonadales</taxon>
        <taxon>Pseudoalteromonadaceae</taxon>
        <taxon>Pseudoalteromonas</taxon>
    </lineage>
</organism>
<proteinExistence type="predicted"/>
<keyword evidence="2" id="KW-1185">Reference proteome</keyword>
<sequence length="252" mass="29062">MWFSKKDSVEEAYRYIKYLTKKKSISDHRIDTEALIQETLLKVIKATRSEITSDKERPAAQRLSAQTDFNHLLKAYTYRSFESVFLDMSANVTFRRKSSSEQTHSRDQINSVQLIHVYEHTHGPEKVTNIYEMLPSKQPKPEQAAAIDKNATLFINLLLETIGQEPDNKKRALFYDFFSLSYRKTGHTQKQLGELHGFQGNTAITHISRFVNKLAQRVEASELSLELSSSQLAELDIYFLNHSNKLNETISV</sequence>
<evidence type="ECO:0000313" key="1">
    <source>
        <dbReference type="EMBL" id="MBE0368335.1"/>
    </source>
</evidence>
<comment type="caution">
    <text evidence="1">The sequence shown here is derived from an EMBL/GenBank/DDBJ whole genome shotgun (WGS) entry which is preliminary data.</text>
</comment>
<accession>A0ABR9EBJ7</accession>
<dbReference type="EMBL" id="AQGV01000012">
    <property type="protein sequence ID" value="MBE0368335.1"/>
    <property type="molecule type" value="Genomic_DNA"/>
</dbReference>